<dbReference type="AlphaFoldDB" id="A0A517WH72"/>
<evidence type="ECO:0000256" key="1">
    <source>
        <dbReference type="ARBA" id="ARBA00023015"/>
    </source>
</evidence>
<dbReference type="PRINTS" id="PR00778">
    <property type="entry name" value="HTHARSR"/>
</dbReference>
<evidence type="ECO:0000256" key="2">
    <source>
        <dbReference type="ARBA" id="ARBA00023125"/>
    </source>
</evidence>
<dbReference type="EMBL" id="CP036347">
    <property type="protein sequence ID" value="QDU04607.1"/>
    <property type="molecule type" value="Genomic_DNA"/>
</dbReference>
<reference evidence="5 6" key="1">
    <citation type="submission" date="2019-02" db="EMBL/GenBank/DDBJ databases">
        <title>Deep-cultivation of Planctomycetes and their phenomic and genomic characterization uncovers novel biology.</title>
        <authorList>
            <person name="Wiegand S."/>
            <person name="Jogler M."/>
            <person name="Boedeker C."/>
            <person name="Pinto D."/>
            <person name="Vollmers J."/>
            <person name="Rivas-Marin E."/>
            <person name="Kohn T."/>
            <person name="Peeters S.H."/>
            <person name="Heuer A."/>
            <person name="Rast P."/>
            <person name="Oberbeckmann S."/>
            <person name="Bunk B."/>
            <person name="Jeske O."/>
            <person name="Meyerdierks A."/>
            <person name="Storesund J.E."/>
            <person name="Kallscheuer N."/>
            <person name="Luecker S."/>
            <person name="Lage O.M."/>
            <person name="Pohl T."/>
            <person name="Merkel B.J."/>
            <person name="Hornburger P."/>
            <person name="Mueller R.-W."/>
            <person name="Bruemmer F."/>
            <person name="Labrenz M."/>
            <person name="Spormann A.M."/>
            <person name="Op den Camp H."/>
            <person name="Overmann J."/>
            <person name="Amann R."/>
            <person name="Jetten M.S.M."/>
            <person name="Mascher T."/>
            <person name="Medema M.H."/>
            <person name="Devos D.P."/>
            <person name="Kaster A.-K."/>
            <person name="Ovreas L."/>
            <person name="Rohde M."/>
            <person name="Galperin M.Y."/>
            <person name="Jogler C."/>
        </authorList>
    </citation>
    <scope>NUCLEOTIDE SEQUENCE [LARGE SCALE GENOMIC DNA]</scope>
    <source>
        <strain evidence="5 6">V6</strain>
    </source>
</reference>
<protein>
    <submittedName>
        <fullName evidence="5">Biofilm growth-associated repressor</fullName>
    </submittedName>
</protein>
<accession>A0A517WH72</accession>
<keyword evidence="3" id="KW-0804">Transcription</keyword>
<dbReference type="PANTHER" id="PTHR33154">
    <property type="entry name" value="TRANSCRIPTIONAL REGULATOR, ARSR FAMILY"/>
    <property type="match status" value="1"/>
</dbReference>
<dbReference type="InterPro" id="IPR036388">
    <property type="entry name" value="WH-like_DNA-bd_sf"/>
</dbReference>
<dbReference type="PANTHER" id="PTHR33154:SF33">
    <property type="entry name" value="TRANSCRIPTIONAL REPRESSOR SDPR"/>
    <property type="match status" value="1"/>
</dbReference>
<dbReference type="InterPro" id="IPR051081">
    <property type="entry name" value="HTH_MetalResp_TranReg"/>
</dbReference>
<dbReference type="Proteomes" id="UP000320722">
    <property type="component" value="Chromosome"/>
</dbReference>
<keyword evidence="1" id="KW-0805">Transcription regulation</keyword>
<feature type="domain" description="HTH arsR-type" evidence="4">
    <location>
        <begin position="4"/>
        <end position="101"/>
    </location>
</feature>
<dbReference type="InterPro" id="IPR036390">
    <property type="entry name" value="WH_DNA-bd_sf"/>
</dbReference>
<dbReference type="GO" id="GO:0003677">
    <property type="term" value="F:DNA binding"/>
    <property type="evidence" value="ECO:0007669"/>
    <property type="project" value="UniProtKB-KW"/>
</dbReference>
<dbReference type="SUPFAM" id="SSF46785">
    <property type="entry name" value="Winged helix' DNA-binding domain"/>
    <property type="match status" value="1"/>
</dbReference>
<organism evidence="5 6">
    <name type="scientific">Gimesia chilikensis</name>
    <dbReference type="NCBI Taxonomy" id="2605989"/>
    <lineage>
        <taxon>Bacteria</taxon>
        <taxon>Pseudomonadati</taxon>
        <taxon>Planctomycetota</taxon>
        <taxon>Planctomycetia</taxon>
        <taxon>Planctomycetales</taxon>
        <taxon>Planctomycetaceae</taxon>
        <taxon>Gimesia</taxon>
    </lineage>
</organism>
<evidence type="ECO:0000313" key="5">
    <source>
        <dbReference type="EMBL" id="QDU04607.1"/>
    </source>
</evidence>
<dbReference type="Pfam" id="PF01022">
    <property type="entry name" value="HTH_5"/>
    <property type="match status" value="1"/>
</dbReference>
<dbReference type="InterPro" id="IPR011991">
    <property type="entry name" value="ArsR-like_HTH"/>
</dbReference>
<evidence type="ECO:0000256" key="3">
    <source>
        <dbReference type="ARBA" id="ARBA00023163"/>
    </source>
</evidence>
<dbReference type="NCBIfam" id="NF033788">
    <property type="entry name" value="HTH_metalloreg"/>
    <property type="match status" value="1"/>
</dbReference>
<name>A0A517WH72_9PLAN</name>
<keyword evidence="2" id="KW-0238">DNA-binding</keyword>
<evidence type="ECO:0000313" key="6">
    <source>
        <dbReference type="Proteomes" id="UP000320722"/>
    </source>
</evidence>
<dbReference type="PROSITE" id="PS50987">
    <property type="entry name" value="HTH_ARSR_2"/>
    <property type="match status" value="1"/>
</dbReference>
<dbReference type="RefSeq" id="WP_145042368.1">
    <property type="nucleotide sequence ID" value="NZ_CP036347.1"/>
</dbReference>
<dbReference type="InterPro" id="IPR001845">
    <property type="entry name" value="HTH_ArsR_DNA-bd_dom"/>
</dbReference>
<dbReference type="Gene3D" id="1.10.10.10">
    <property type="entry name" value="Winged helix-like DNA-binding domain superfamily/Winged helix DNA-binding domain"/>
    <property type="match status" value="1"/>
</dbReference>
<gene>
    <name evidence="5" type="primary">bigR</name>
    <name evidence="5" type="ORF">V6x_43350</name>
</gene>
<evidence type="ECO:0000259" key="4">
    <source>
        <dbReference type="PROSITE" id="PS50987"/>
    </source>
</evidence>
<dbReference type="SMART" id="SM00418">
    <property type="entry name" value="HTH_ARSR"/>
    <property type="match status" value="1"/>
</dbReference>
<sequence>MKEKTRKQYEARAKIAKAMAHPSRLLLLDLLQNQELCVGDLTEKVGADQSTVSKHLSILKEVGLVESRKEGTLSYYKVSCGCLDGFFSCIETVLLQDLEGRQQSLS</sequence>
<proteinExistence type="predicted"/>
<dbReference type="CDD" id="cd00090">
    <property type="entry name" value="HTH_ARSR"/>
    <property type="match status" value="1"/>
</dbReference>
<dbReference type="GO" id="GO:0003700">
    <property type="term" value="F:DNA-binding transcription factor activity"/>
    <property type="evidence" value="ECO:0007669"/>
    <property type="project" value="InterPro"/>
</dbReference>